<dbReference type="OrthoDB" id="15372at2157"/>
<reference evidence="2 3" key="1">
    <citation type="submission" date="2020-06" db="EMBL/GenBank/DDBJ databases">
        <title>Methanofollis fontis sp. nov., a methanogen isolated from marine sediments near a cold seep at Four-Way Closure Ridge offshore southwestern Taiwan.</title>
        <authorList>
            <person name="Chen S.-C."/>
            <person name="Teng N.-H."/>
            <person name="Lin Y.-S."/>
            <person name="Lai M.-C."/>
            <person name="Chen H.-H."/>
            <person name="Wang C.-C."/>
        </authorList>
    </citation>
    <scope>NUCLEOTIDE SEQUENCE [LARGE SCALE GENOMIC DNA]</scope>
    <source>
        <strain evidence="2 3">DSM 2702</strain>
    </source>
</reference>
<dbReference type="EMBL" id="JABXWR010000001">
    <property type="protein sequence ID" value="NVO66958.1"/>
    <property type="molecule type" value="Genomic_DNA"/>
</dbReference>
<dbReference type="InterPro" id="IPR029044">
    <property type="entry name" value="Nucleotide-diphossugar_trans"/>
</dbReference>
<evidence type="ECO:0000313" key="3">
    <source>
        <dbReference type="Proteomes" id="UP000570823"/>
    </source>
</evidence>
<feature type="domain" description="Nucleotidyl transferase" evidence="1">
    <location>
        <begin position="3"/>
        <end position="226"/>
    </location>
</feature>
<dbReference type="Gene3D" id="3.90.550.10">
    <property type="entry name" value="Spore Coat Polysaccharide Biosynthesis Protein SpsA, Chain A"/>
    <property type="match status" value="1"/>
</dbReference>
<organism evidence="2 3">
    <name type="scientific">Methanofollis tationis</name>
    <dbReference type="NCBI Taxonomy" id="81417"/>
    <lineage>
        <taxon>Archaea</taxon>
        <taxon>Methanobacteriati</taxon>
        <taxon>Methanobacteriota</taxon>
        <taxon>Stenosarchaea group</taxon>
        <taxon>Methanomicrobia</taxon>
        <taxon>Methanomicrobiales</taxon>
        <taxon>Methanomicrobiaceae</taxon>
        <taxon>Methanofollis</taxon>
    </lineage>
</organism>
<keyword evidence="3" id="KW-1185">Reference proteome</keyword>
<proteinExistence type="predicted"/>
<evidence type="ECO:0000259" key="1">
    <source>
        <dbReference type="Pfam" id="PF00483"/>
    </source>
</evidence>
<dbReference type="GO" id="GO:0016740">
    <property type="term" value="F:transferase activity"/>
    <property type="evidence" value="ECO:0007669"/>
    <property type="project" value="UniProtKB-KW"/>
</dbReference>
<accession>A0A7K4HQ21</accession>
<dbReference type="Pfam" id="PF00483">
    <property type="entry name" value="NTP_transferase"/>
    <property type="match status" value="1"/>
</dbReference>
<dbReference type="InterPro" id="IPR050486">
    <property type="entry name" value="Mannose-1P_guanyltransferase"/>
</dbReference>
<comment type="caution">
    <text evidence="2">The sequence shown here is derived from an EMBL/GenBank/DDBJ whole genome shotgun (WGS) entry which is preliminary data.</text>
</comment>
<gene>
    <name evidence="2" type="ORF">HWN36_06465</name>
</gene>
<dbReference type="AlphaFoldDB" id="A0A7K4HQ21"/>
<dbReference type="PANTHER" id="PTHR22572">
    <property type="entry name" value="SUGAR-1-PHOSPHATE GUANYL TRANSFERASE"/>
    <property type="match status" value="1"/>
</dbReference>
<keyword evidence="2" id="KW-0808">Transferase</keyword>
<sequence length="236" mass="26317">MVKAVILAGGSGTRLKPYTTVFPKPLMPIRERPILEIILRQLHTTGIDEAVIAVGYLAELVMTYCGDGSRFGCPVTYSREEKPLGTAGCLGQLKERLLETFLMMNGDVLTTLDYAAFLEYHRSHGGIATIALHRREIPIDFGVVGINGQHRITEYTEKPTLSHLVSMGVYAFEPRVLDYIEPEAYLDFPDLIKSLIAEGEEVVGYVYDGYWLDIGRVDDYEQAKADFDVIAPRLGI</sequence>
<name>A0A7K4HQ21_9EURY</name>
<evidence type="ECO:0000313" key="2">
    <source>
        <dbReference type="EMBL" id="NVO66958.1"/>
    </source>
</evidence>
<protein>
    <submittedName>
        <fullName evidence="2">NTP transferase domain-containing protein</fullName>
    </submittedName>
</protein>
<dbReference type="InterPro" id="IPR005835">
    <property type="entry name" value="NTP_transferase_dom"/>
</dbReference>
<dbReference type="Proteomes" id="UP000570823">
    <property type="component" value="Unassembled WGS sequence"/>
</dbReference>
<dbReference type="SUPFAM" id="SSF53448">
    <property type="entry name" value="Nucleotide-diphospho-sugar transferases"/>
    <property type="match status" value="1"/>
</dbReference>